<sequence length="292" mass="31554">MQHREGGLVFCLTVRVNNDTDLLGEKGCKAVLHKKRMRTQDAGHRAAAVAAIADREYRRAGDEYTRAGWRVLADPREGIEPFAADEKGWVGDGLQYLATSAVCYRVAGKDTRATRRGVEGVAVAKDLTNGLEHPVQHACLKEFVADFRAVGGLDGVESAYREAEAAYNDAGGAVDSPQAWGTTPLFEAAATLLQQVARGPANGEIAIPWEDLHGADPGDPGSFLAQRAVVKRQRFPSLIEQVIDDGFLATPRGTTEYDTDHHRCPHCGSADVNWVAESVVCLRCSRPTAETS</sequence>
<reference evidence="1" key="2">
    <citation type="submission" date="2020-09" db="EMBL/GenBank/DDBJ databases">
        <authorList>
            <person name="Sun Q."/>
            <person name="Ohkuma M."/>
        </authorList>
    </citation>
    <scope>NUCLEOTIDE SEQUENCE</scope>
    <source>
        <strain evidence="1">JCM 19018</strain>
    </source>
</reference>
<evidence type="ECO:0000313" key="2">
    <source>
        <dbReference type="Proteomes" id="UP000614221"/>
    </source>
</evidence>
<gene>
    <name evidence="1" type="ORF">GCM10009067_27350</name>
</gene>
<accession>A0A830F464</accession>
<protein>
    <submittedName>
        <fullName evidence="1">Uncharacterized protein</fullName>
    </submittedName>
</protein>
<organism evidence="1 2">
    <name type="scientific">Haloarcula sebkhae</name>
    <dbReference type="NCBI Taxonomy" id="932660"/>
    <lineage>
        <taxon>Archaea</taxon>
        <taxon>Methanobacteriati</taxon>
        <taxon>Methanobacteriota</taxon>
        <taxon>Stenosarchaea group</taxon>
        <taxon>Halobacteria</taxon>
        <taxon>Halobacteriales</taxon>
        <taxon>Haloarculaceae</taxon>
        <taxon>Haloarcula</taxon>
    </lineage>
</organism>
<reference evidence="1" key="1">
    <citation type="journal article" date="2014" name="Int. J. Syst. Evol. Microbiol.">
        <title>Complete genome sequence of Corynebacterium casei LMG S-19264T (=DSM 44701T), isolated from a smear-ripened cheese.</title>
        <authorList>
            <consortium name="US DOE Joint Genome Institute (JGI-PGF)"/>
            <person name="Walter F."/>
            <person name="Albersmeier A."/>
            <person name="Kalinowski J."/>
            <person name="Ruckert C."/>
        </authorList>
    </citation>
    <scope>NUCLEOTIDE SEQUENCE</scope>
    <source>
        <strain evidence="1">JCM 19018</strain>
    </source>
</reference>
<proteinExistence type="predicted"/>
<dbReference type="EMBL" id="BMPD01000004">
    <property type="protein sequence ID" value="GGK73608.1"/>
    <property type="molecule type" value="Genomic_DNA"/>
</dbReference>
<name>A0A830F464_9EURY</name>
<dbReference type="Proteomes" id="UP000614221">
    <property type="component" value="Unassembled WGS sequence"/>
</dbReference>
<comment type="caution">
    <text evidence="1">The sequence shown here is derived from an EMBL/GenBank/DDBJ whole genome shotgun (WGS) entry which is preliminary data.</text>
</comment>
<dbReference type="AlphaFoldDB" id="A0A830F464"/>
<evidence type="ECO:0000313" key="1">
    <source>
        <dbReference type="EMBL" id="GGK73608.1"/>
    </source>
</evidence>